<dbReference type="AlphaFoldDB" id="A0A7W2YKD4"/>
<evidence type="ECO:0000256" key="3">
    <source>
        <dbReference type="ARBA" id="ARBA00022617"/>
    </source>
</evidence>
<dbReference type="Pfam" id="PF00067">
    <property type="entry name" value="p450"/>
    <property type="match status" value="1"/>
</dbReference>
<dbReference type="Gene3D" id="1.10.630.10">
    <property type="entry name" value="Cytochrome P450"/>
    <property type="match status" value="1"/>
</dbReference>
<comment type="similarity">
    <text evidence="2 8">Belongs to the cytochrome P450 family.</text>
</comment>
<dbReference type="RefSeq" id="WP_182174474.1">
    <property type="nucleotide sequence ID" value="NZ_JACFXU010000017.1"/>
</dbReference>
<comment type="cofactor">
    <cofactor evidence="1">
        <name>heme</name>
        <dbReference type="ChEBI" id="CHEBI:30413"/>
    </cofactor>
</comment>
<evidence type="ECO:0000256" key="6">
    <source>
        <dbReference type="ARBA" id="ARBA00023004"/>
    </source>
</evidence>
<evidence type="ECO:0000256" key="4">
    <source>
        <dbReference type="ARBA" id="ARBA00022723"/>
    </source>
</evidence>
<dbReference type="GO" id="GO:0005506">
    <property type="term" value="F:iron ion binding"/>
    <property type="evidence" value="ECO:0007669"/>
    <property type="project" value="InterPro"/>
</dbReference>
<proteinExistence type="inferred from homology"/>
<dbReference type="PRINTS" id="PR00385">
    <property type="entry name" value="P450"/>
</dbReference>
<dbReference type="InterPro" id="IPR002397">
    <property type="entry name" value="Cyt_P450_B"/>
</dbReference>
<protein>
    <submittedName>
        <fullName evidence="9">Cytochrome P450</fullName>
    </submittedName>
</protein>
<comment type="caution">
    <text evidence="9">The sequence shown here is derived from an EMBL/GenBank/DDBJ whole genome shotgun (WGS) entry which is preliminary data.</text>
</comment>
<dbReference type="GO" id="GO:0004497">
    <property type="term" value="F:monooxygenase activity"/>
    <property type="evidence" value="ECO:0007669"/>
    <property type="project" value="UniProtKB-KW"/>
</dbReference>
<name>A0A7W2YKD4_9GAMM</name>
<reference evidence="9 10" key="1">
    <citation type="submission" date="2020-07" db="EMBL/GenBank/DDBJ databases">
        <title>Halieaceae bacterium, F7430, whole genome shotgun sequencing project.</title>
        <authorList>
            <person name="Jiang S."/>
            <person name="Liu Z.W."/>
            <person name="Du Z.J."/>
        </authorList>
    </citation>
    <scope>NUCLEOTIDE SEQUENCE [LARGE SCALE GENOMIC DNA]</scope>
    <source>
        <strain evidence="9 10">F7430</strain>
    </source>
</reference>
<dbReference type="GO" id="GO:0016705">
    <property type="term" value="F:oxidoreductase activity, acting on paired donors, with incorporation or reduction of molecular oxygen"/>
    <property type="evidence" value="ECO:0007669"/>
    <property type="project" value="InterPro"/>
</dbReference>
<dbReference type="InterPro" id="IPR036396">
    <property type="entry name" value="Cyt_P450_sf"/>
</dbReference>
<keyword evidence="3 8" id="KW-0349">Heme</keyword>
<dbReference type="InterPro" id="IPR017972">
    <property type="entry name" value="Cyt_P450_CS"/>
</dbReference>
<dbReference type="PROSITE" id="PS00086">
    <property type="entry name" value="CYTOCHROME_P450"/>
    <property type="match status" value="1"/>
</dbReference>
<evidence type="ECO:0000256" key="1">
    <source>
        <dbReference type="ARBA" id="ARBA00001971"/>
    </source>
</evidence>
<dbReference type="EMBL" id="JACFXU010000017">
    <property type="protein sequence ID" value="MBA6414022.1"/>
    <property type="molecule type" value="Genomic_DNA"/>
</dbReference>
<gene>
    <name evidence="9" type="ORF">H2508_12960</name>
</gene>
<dbReference type="CDD" id="cd11033">
    <property type="entry name" value="CYP142-like"/>
    <property type="match status" value="1"/>
</dbReference>
<dbReference type="InterPro" id="IPR001128">
    <property type="entry name" value="Cyt_P450"/>
</dbReference>
<dbReference type="FunFam" id="1.10.630.10:FF:000018">
    <property type="entry name" value="Cytochrome P450 monooxygenase"/>
    <property type="match status" value="1"/>
</dbReference>
<dbReference type="Proteomes" id="UP000539350">
    <property type="component" value="Unassembled WGS sequence"/>
</dbReference>
<sequence>MNRNLELLNPAIMGDEQAMYELFRYLREHDPVSYVEHHNYEPFWAITRYEDIKFISQNNDRFINSPRTVLVQKQFEQVLLENFGSRNGLETLIHMDAPKHKKLRGVTREWFKPGPISKLSSTVKSIAKQYVDKMEARGGECDFVKEISLLYPLQVIMSIIGVPPEKEGMMLKLTQELFGGADPSQARGVNPEDALAVLMDFFAFFSEVVEDRKKNPKDDLATVLASALIDGEPMEQLDQISYFIITATAGHDTTAATVAGGLKALIEHPDQLQKLRDKPELCHSAAREMIRYTSPVRHMMRTTTQDEVFQGQTIKAGESICLWYPSANRDSTAITNPDVFDIERDNKSQLAFGFGSHMCLGQHLAILEVELFFRELLPRLKHIEFASEPEWVQAIFVGGLKSMPLRYEFN</sequence>
<keyword evidence="10" id="KW-1185">Reference proteome</keyword>
<keyword evidence="6 8" id="KW-0408">Iron</keyword>
<evidence type="ECO:0000256" key="2">
    <source>
        <dbReference type="ARBA" id="ARBA00010617"/>
    </source>
</evidence>
<keyword evidence="4 8" id="KW-0479">Metal-binding</keyword>
<dbReference type="GO" id="GO:0020037">
    <property type="term" value="F:heme binding"/>
    <property type="evidence" value="ECO:0007669"/>
    <property type="project" value="InterPro"/>
</dbReference>
<dbReference type="PANTHER" id="PTHR46696">
    <property type="entry name" value="P450, PUTATIVE (EUROFUNG)-RELATED"/>
    <property type="match status" value="1"/>
</dbReference>
<evidence type="ECO:0000313" key="9">
    <source>
        <dbReference type="EMBL" id="MBA6414022.1"/>
    </source>
</evidence>
<evidence type="ECO:0000313" key="10">
    <source>
        <dbReference type="Proteomes" id="UP000539350"/>
    </source>
</evidence>
<evidence type="ECO:0000256" key="7">
    <source>
        <dbReference type="ARBA" id="ARBA00023033"/>
    </source>
</evidence>
<evidence type="ECO:0000256" key="5">
    <source>
        <dbReference type="ARBA" id="ARBA00023002"/>
    </source>
</evidence>
<dbReference type="PRINTS" id="PR00359">
    <property type="entry name" value="BP450"/>
</dbReference>
<evidence type="ECO:0000256" key="8">
    <source>
        <dbReference type="RuleBase" id="RU000461"/>
    </source>
</evidence>
<dbReference type="SUPFAM" id="SSF48264">
    <property type="entry name" value="Cytochrome P450"/>
    <property type="match status" value="1"/>
</dbReference>
<accession>A0A7W2YKD4</accession>
<organism evidence="9 10">
    <name type="scientific">Sediminihaliea albiluteola</name>
    <dbReference type="NCBI Taxonomy" id="2758564"/>
    <lineage>
        <taxon>Bacteria</taxon>
        <taxon>Pseudomonadati</taxon>
        <taxon>Pseudomonadota</taxon>
        <taxon>Gammaproteobacteria</taxon>
        <taxon>Cellvibrionales</taxon>
        <taxon>Halieaceae</taxon>
        <taxon>Sediminihaliea</taxon>
    </lineage>
</organism>
<keyword evidence="5 8" id="KW-0560">Oxidoreductase</keyword>
<dbReference type="PANTHER" id="PTHR46696:SF1">
    <property type="entry name" value="CYTOCHROME P450 YJIB-RELATED"/>
    <property type="match status" value="1"/>
</dbReference>
<keyword evidence="7 8" id="KW-0503">Monooxygenase</keyword>